<dbReference type="Pfam" id="PF05178">
    <property type="entry name" value="Kri1"/>
    <property type="match status" value="1"/>
</dbReference>
<evidence type="ECO:0000256" key="2">
    <source>
        <dbReference type="ARBA" id="ARBA00017294"/>
    </source>
</evidence>
<evidence type="ECO:0000313" key="7">
    <source>
        <dbReference type="RefSeq" id="XP_046599259.1"/>
    </source>
</evidence>
<feature type="compositionally biased region" description="Polar residues" evidence="4">
    <location>
        <begin position="635"/>
        <end position="648"/>
    </location>
</feature>
<feature type="compositionally biased region" description="Basic and acidic residues" evidence="4">
    <location>
        <begin position="649"/>
        <end position="668"/>
    </location>
</feature>
<feature type="compositionally biased region" description="Basic and acidic residues" evidence="4">
    <location>
        <begin position="185"/>
        <end position="202"/>
    </location>
</feature>
<keyword evidence="6" id="KW-1185">Reference proteome</keyword>
<feature type="region of interest" description="Disordered" evidence="4">
    <location>
        <begin position="594"/>
        <end position="780"/>
    </location>
</feature>
<dbReference type="InterPro" id="IPR024626">
    <property type="entry name" value="Kri1-like_C"/>
</dbReference>
<evidence type="ECO:0000313" key="6">
    <source>
        <dbReference type="Proteomes" id="UP000829291"/>
    </source>
</evidence>
<feature type="region of interest" description="Disordered" evidence="4">
    <location>
        <begin position="46"/>
        <end position="69"/>
    </location>
</feature>
<sequence>MNDLFNSNHSDSDSELKINSSYAQNYNNWRQKEELNKLKTKYGEHIKDLHTSDEDSSTSEEEDEDGKELTEAFEKNFYKTLACLKNKDPRIYDEQVTFFDDIEQLEDTSKATIKEKAKNKPLFLRDYERKVMLERDGKFSDSEDEDTLQQENNQPLAPTYVKEQLKLKESFKKILEEDEDDETADLLKPKTKSDEDEKKEEEAYKEWLKGQHTEIDGVDKKELKPLRDFWTDPKLDQNEKFLRDYILNKKFLDQDFNDFNPEYDLVVHDSDENLSEDEKNIEIQEEFEHKYNFRFEEPDQEFIKRYPRTLENSMRRKDTRRAEKRVELKKRKEEEAVRKREELKQLKALKRKEIEEKIEKLKEITGNDDIHFNEIDLDGDFDPAEHDRKMQAMFSDEFYAAPEGDLKPEFPDIDEELDIETTWDKYDPKQEEVIPETKRNNGPHCDDPDFNMDADYDPTKTLQEELIDSSRKKKRRRRNKLAVAVAKEKPTFDPTGNPSYQAYLDQYYALDYEDMIGDQPCRFKYRNVVANDYGLTIDEIIMADDKELNKWCSLKKALQYRPEYLELNDVTSYQQKARNEVLKKKIFKSIYGPKEAAEGTKPNPGTSNQQNQEVPKKKRKRSKRKNVATAETDPANENNISIESSEPQSSKHDVDELKVTSKLKENVTKKKNKKRKIRENGHSFITENADQSQTQVKHTEIKCNESEEKKAKKGKLVKDKKDEINVHKEPSSQISRKINSANDSVKQNVNPKRKQNQKGKTSKDDKKGKNKMTHNKVIKNKKDVVTDLSAERLKAYGINPKKFKNKLKYGNKN</sequence>
<feature type="compositionally biased region" description="Polar residues" evidence="4">
    <location>
        <begin position="603"/>
        <end position="613"/>
    </location>
</feature>
<feature type="coiled-coil region" evidence="3">
    <location>
        <begin position="326"/>
        <end position="364"/>
    </location>
</feature>
<evidence type="ECO:0000256" key="3">
    <source>
        <dbReference type="SAM" id="Coils"/>
    </source>
</evidence>
<keyword evidence="3" id="KW-0175">Coiled coil</keyword>
<dbReference type="InterPro" id="IPR018034">
    <property type="entry name" value="Kri1"/>
</dbReference>
<feature type="region of interest" description="Disordered" evidence="4">
    <location>
        <begin position="135"/>
        <end position="160"/>
    </location>
</feature>
<evidence type="ECO:0000256" key="1">
    <source>
        <dbReference type="ARBA" id="ARBA00007473"/>
    </source>
</evidence>
<feature type="compositionally biased region" description="Basic and acidic residues" evidence="4">
    <location>
        <begin position="697"/>
        <end position="730"/>
    </location>
</feature>
<dbReference type="RefSeq" id="XP_046599259.1">
    <property type="nucleotide sequence ID" value="XM_046743303.1"/>
</dbReference>
<protein>
    <recommendedName>
        <fullName evidence="2">Protein KRI1 homolog</fullName>
    </recommendedName>
</protein>
<comment type="similarity">
    <text evidence="1">Belongs to the KRI1 family.</text>
</comment>
<proteinExistence type="inferred from homology"/>
<dbReference type="PANTHER" id="PTHR14490">
    <property type="entry name" value="ZINC FINGER, ZZ TYPE"/>
    <property type="match status" value="1"/>
</dbReference>
<feature type="compositionally biased region" description="Acidic residues" evidence="4">
    <location>
        <begin position="54"/>
        <end position="66"/>
    </location>
</feature>
<dbReference type="GeneID" id="107224369"/>
<feature type="compositionally biased region" description="Polar residues" evidence="4">
    <location>
        <begin position="683"/>
        <end position="696"/>
    </location>
</feature>
<feature type="compositionally biased region" description="Basic residues" evidence="4">
    <location>
        <begin position="768"/>
        <end position="779"/>
    </location>
</feature>
<reference evidence="7" key="1">
    <citation type="submission" date="2025-08" db="UniProtKB">
        <authorList>
            <consortium name="RefSeq"/>
        </authorList>
    </citation>
    <scope>IDENTIFICATION</scope>
    <source>
        <tissue evidence="7">Thorax and Abdomen</tissue>
    </source>
</reference>
<dbReference type="PANTHER" id="PTHR14490:SF5">
    <property type="entry name" value="PROTEIN KRI1 HOMOLOG"/>
    <property type="match status" value="1"/>
</dbReference>
<feature type="compositionally biased region" description="Basic residues" evidence="4">
    <location>
        <begin position="616"/>
        <end position="626"/>
    </location>
</feature>
<name>A0ABM3GG70_NEOLC</name>
<evidence type="ECO:0000259" key="5">
    <source>
        <dbReference type="Pfam" id="PF12936"/>
    </source>
</evidence>
<evidence type="ECO:0000256" key="4">
    <source>
        <dbReference type="SAM" id="MobiDB-lite"/>
    </source>
</evidence>
<dbReference type="Pfam" id="PF12936">
    <property type="entry name" value="Kri1_C"/>
    <property type="match status" value="1"/>
</dbReference>
<feature type="region of interest" description="Disordered" evidence="4">
    <location>
        <begin position="179"/>
        <end position="202"/>
    </location>
</feature>
<feature type="compositionally biased region" description="Polar residues" evidence="4">
    <location>
        <begin position="731"/>
        <end position="750"/>
    </location>
</feature>
<organism evidence="6 7">
    <name type="scientific">Neodiprion lecontei</name>
    <name type="common">Redheaded pine sawfly</name>
    <dbReference type="NCBI Taxonomy" id="441921"/>
    <lineage>
        <taxon>Eukaryota</taxon>
        <taxon>Metazoa</taxon>
        <taxon>Ecdysozoa</taxon>
        <taxon>Arthropoda</taxon>
        <taxon>Hexapoda</taxon>
        <taxon>Insecta</taxon>
        <taxon>Pterygota</taxon>
        <taxon>Neoptera</taxon>
        <taxon>Endopterygota</taxon>
        <taxon>Hymenoptera</taxon>
        <taxon>Tenthredinoidea</taxon>
        <taxon>Diprionidae</taxon>
        <taxon>Diprioninae</taxon>
        <taxon>Neodiprion</taxon>
    </lineage>
</organism>
<feature type="domain" description="Kri1-like C-terminal" evidence="5">
    <location>
        <begin position="500"/>
        <end position="586"/>
    </location>
</feature>
<accession>A0ABM3GG70</accession>
<gene>
    <name evidence="7" type="primary">LOC107224369</name>
</gene>
<dbReference type="Proteomes" id="UP000829291">
    <property type="component" value="Chromosome 1"/>
</dbReference>